<dbReference type="RefSeq" id="WP_084121243.1">
    <property type="nucleotide sequence ID" value="NZ_LT838813.1"/>
</dbReference>
<dbReference type="CDD" id="cd00158">
    <property type="entry name" value="RHOD"/>
    <property type="match status" value="1"/>
</dbReference>
<dbReference type="InterPro" id="IPR050229">
    <property type="entry name" value="GlpE_sulfurtransferase"/>
</dbReference>
<dbReference type="Pfam" id="PF00581">
    <property type="entry name" value="Rhodanese"/>
    <property type="match status" value="1"/>
</dbReference>
<keyword evidence="4" id="KW-1185">Reference proteome</keyword>
<accession>A0A1W2H6D0</accession>
<dbReference type="PROSITE" id="PS51257">
    <property type="entry name" value="PROKAR_LIPOPROTEIN"/>
    <property type="match status" value="1"/>
</dbReference>
<proteinExistence type="predicted"/>
<dbReference type="SMART" id="SM00450">
    <property type="entry name" value="RHOD"/>
    <property type="match status" value="1"/>
</dbReference>
<evidence type="ECO:0000259" key="2">
    <source>
        <dbReference type="PROSITE" id="PS50206"/>
    </source>
</evidence>
<reference evidence="4" key="1">
    <citation type="submission" date="2017-04" db="EMBL/GenBank/DDBJ databases">
        <authorList>
            <person name="Varghese N."/>
            <person name="Submissions S."/>
        </authorList>
    </citation>
    <scope>NUCLEOTIDE SEQUENCE [LARGE SCALE GENOMIC DNA]</scope>
    <source>
        <strain evidence="4">DSM 16537</strain>
    </source>
</reference>
<dbReference type="PANTHER" id="PTHR43031">
    <property type="entry name" value="FAD-DEPENDENT OXIDOREDUCTASE"/>
    <property type="match status" value="1"/>
</dbReference>
<protein>
    <submittedName>
        <fullName evidence="3">Rhodanese-related sulfurtransferase</fullName>
    </submittedName>
</protein>
<keyword evidence="1" id="KW-0732">Signal</keyword>
<dbReference type="AlphaFoldDB" id="A0A1W2H6D0"/>
<dbReference type="STRING" id="758820.SAMN00777080_3095"/>
<dbReference type="SUPFAM" id="SSF52821">
    <property type="entry name" value="Rhodanese/Cell cycle control phosphatase"/>
    <property type="match status" value="1"/>
</dbReference>
<evidence type="ECO:0000313" key="4">
    <source>
        <dbReference type="Proteomes" id="UP000192333"/>
    </source>
</evidence>
<organism evidence="3 4">
    <name type="scientific">Aquiflexum balticum DSM 16537</name>
    <dbReference type="NCBI Taxonomy" id="758820"/>
    <lineage>
        <taxon>Bacteria</taxon>
        <taxon>Pseudomonadati</taxon>
        <taxon>Bacteroidota</taxon>
        <taxon>Cytophagia</taxon>
        <taxon>Cytophagales</taxon>
        <taxon>Cyclobacteriaceae</taxon>
        <taxon>Aquiflexum</taxon>
    </lineage>
</organism>
<dbReference type="GO" id="GO:0016740">
    <property type="term" value="F:transferase activity"/>
    <property type="evidence" value="ECO:0007669"/>
    <property type="project" value="UniProtKB-KW"/>
</dbReference>
<evidence type="ECO:0000256" key="1">
    <source>
        <dbReference type="SAM" id="SignalP"/>
    </source>
</evidence>
<dbReference type="PANTHER" id="PTHR43031:SF16">
    <property type="entry name" value="OXIDOREDUCTASE"/>
    <property type="match status" value="1"/>
</dbReference>
<sequence length="143" mass="16278">MKFTIPYFLILLLVLSCNAKNQEQTDQVGPENQDGFIKTIDAVTFKNLMESGKGIVLDVRTKEEVAQGVIPETQIIDIYDPAFSEKIKSLPKEKEIYVYCTSGVRSMMAAKILQSNGFDRVYNLRGGIIEWQTNRFPIDRPVR</sequence>
<feature type="signal peptide" evidence="1">
    <location>
        <begin position="1"/>
        <end position="19"/>
    </location>
</feature>
<evidence type="ECO:0000313" key="3">
    <source>
        <dbReference type="EMBL" id="SMD44473.1"/>
    </source>
</evidence>
<feature type="chain" id="PRO_5012551807" evidence="1">
    <location>
        <begin position="20"/>
        <end position="143"/>
    </location>
</feature>
<dbReference type="Proteomes" id="UP000192333">
    <property type="component" value="Chromosome I"/>
</dbReference>
<dbReference type="Gene3D" id="3.40.250.10">
    <property type="entry name" value="Rhodanese-like domain"/>
    <property type="match status" value="1"/>
</dbReference>
<gene>
    <name evidence="3" type="ORF">SAMN00777080_3095</name>
</gene>
<dbReference type="PROSITE" id="PS50206">
    <property type="entry name" value="RHODANESE_3"/>
    <property type="match status" value="1"/>
</dbReference>
<keyword evidence="3" id="KW-0808">Transferase</keyword>
<feature type="domain" description="Rhodanese" evidence="2">
    <location>
        <begin position="50"/>
        <end position="140"/>
    </location>
</feature>
<dbReference type="InterPro" id="IPR001763">
    <property type="entry name" value="Rhodanese-like_dom"/>
</dbReference>
<dbReference type="InterPro" id="IPR036873">
    <property type="entry name" value="Rhodanese-like_dom_sf"/>
</dbReference>
<dbReference type="OrthoDB" id="9808735at2"/>
<name>A0A1W2H6D0_9BACT</name>
<dbReference type="EMBL" id="LT838813">
    <property type="protein sequence ID" value="SMD44473.1"/>
    <property type="molecule type" value="Genomic_DNA"/>
</dbReference>